<dbReference type="AlphaFoldDB" id="A0A3B0VB73"/>
<comment type="catalytic activity">
    <reaction evidence="6">
        <text>precorrin-2 + NAD(+) = sirohydrochlorin + NADH + 2 H(+)</text>
        <dbReference type="Rhea" id="RHEA:15613"/>
        <dbReference type="ChEBI" id="CHEBI:15378"/>
        <dbReference type="ChEBI" id="CHEBI:57540"/>
        <dbReference type="ChEBI" id="CHEBI:57945"/>
        <dbReference type="ChEBI" id="CHEBI:58351"/>
        <dbReference type="ChEBI" id="CHEBI:58827"/>
        <dbReference type="EC" id="1.3.1.76"/>
    </reaction>
</comment>
<name>A0A3B0VB73_9ZZZZ</name>
<feature type="non-terminal residue" evidence="9">
    <location>
        <position position="193"/>
    </location>
</feature>
<dbReference type="NCBIfam" id="TIGR01470">
    <property type="entry name" value="cysG_Nterm"/>
    <property type="match status" value="1"/>
</dbReference>
<evidence type="ECO:0000256" key="2">
    <source>
        <dbReference type="ARBA" id="ARBA00012400"/>
    </source>
</evidence>
<dbReference type="Gene3D" id="3.40.50.720">
    <property type="entry name" value="NAD(P)-binding Rossmann-like Domain"/>
    <property type="match status" value="1"/>
</dbReference>
<dbReference type="SUPFAM" id="SSF51735">
    <property type="entry name" value="NAD(P)-binding Rossmann-fold domains"/>
    <property type="match status" value="1"/>
</dbReference>
<dbReference type="Pfam" id="PF13241">
    <property type="entry name" value="NAD_binding_7"/>
    <property type="match status" value="1"/>
</dbReference>
<evidence type="ECO:0000313" key="9">
    <source>
        <dbReference type="EMBL" id="VAW36112.1"/>
    </source>
</evidence>
<protein>
    <recommendedName>
        <fullName evidence="2">precorrin-2 dehydrogenase</fullName>
        <ecNumber evidence="2">1.3.1.76</ecNumber>
    </recommendedName>
</protein>
<dbReference type="InterPro" id="IPR028161">
    <property type="entry name" value="Met8-like"/>
</dbReference>
<evidence type="ECO:0000256" key="6">
    <source>
        <dbReference type="ARBA" id="ARBA00047561"/>
    </source>
</evidence>
<dbReference type="GO" id="GO:0019354">
    <property type="term" value="P:siroheme biosynthetic process"/>
    <property type="evidence" value="ECO:0007669"/>
    <property type="project" value="UniProtKB-UniPathway"/>
</dbReference>
<dbReference type="Pfam" id="PF14824">
    <property type="entry name" value="Sirohm_synth_M"/>
    <property type="match status" value="1"/>
</dbReference>
<sequence>MSFYPIFLNLEARPCLVVGGGKVAERKALALVKAGADVTVVSPTLTKALKALAEPATKNPENNPKTAKKGCKNSKNSKKDEKSKASGSPEKPLGPGPLHVGPLHVGKIRHIKRNYKFGDAEGYNLIISATDNLGVNRLVHSDAFECGVLLNVADQPGLCDFILPSVVDRGALKVAISTSGKSPYLAAAMREML</sequence>
<feature type="region of interest" description="Disordered" evidence="7">
    <location>
        <begin position="52"/>
        <end position="99"/>
    </location>
</feature>
<dbReference type="InterPro" id="IPR006367">
    <property type="entry name" value="Sirohaem_synthase_N"/>
</dbReference>
<evidence type="ECO:0000256" key="3">
    <source>
        <dbReference type="ARBA" id="ARBA00023002"/>
    </source>
</evidence>
<dbReference type="InterPro" id="IPR036291">
    <property type="entry name" value="NAD(P)-bd_dom_sf"/>
</dbReference>
<proteinExistence type="predicted"/>
<evidence type="ECO:0000256" key="7">
    <source>
        <dbReference type="SAM" id="MobiDB-lite"/>
    </source>
</evidence>
<keyword evidence="5" id="KW-0627">Porphyrin biosynthesis</keyword>
<dbReference type="GO" id="GO:0004325">
    <property type="term" value="F:ferrochelatase activity"/>
    <property type="evidence" value="ECO:0007669"/>
    <property type="project" value="InterPro"/>
</dbReference>
<accession>A0A3B0VB73</accession>
<reference evidence="9" key="1">
    <citation type="submission" date="2018-06" db="EMBL/GenBank/DDBJ databases">
        <authorList>
            <person name="Zhirakovskaya E."/>
        </authorList>
    </citation>
    <scope>NUCLEOTIDE SEQUENCE</scope>
</reference>
<keyword evidence="3" id="KW-0560">Oxidoreductase</keyword>
<evidence type="ECO:0000259" key="8">
    <source>
        <dbReference type="Pfam" id="PF14824"/>
    </source>
</evidence>
<dbReference type="EMBL" id="UOEZ01000036">
    <property type="protein sequence ID" value="VAW36112.1"/>
    <property type="molecule type" value="Genomic_DNA"/>
</dbReference>
<dbReference type="GO" id="GO:0043115">
    <property type="term" value="F:precorrin-2 dehydrogenase activity"/>
    <property type="evidence" value="ECO:0007669"/>
    <property type="project" value="UniProtKB-EC"/>
</dbReference>
<evidence type="ECO:0000256" key="4">
    <source>
        <dbReference type="ARBA" id="ARBA00023027"/>
    </source>
</evidence>
<feature type="compositionally biased region" description="Basic residues" evidence="7">
    <location>
        <begin position="66"/>
        <end position="76"/>
    </location>
</feature>
<dbReference type="PANTHER" id="PTHR35330:SF1">
    <property type="entry name" value="SIROHEME BIOSYNTHESIS PROTEIN MET8"/>
    <property type="match status" value="1"/>
</dbReference>
<dbReference type="EC" id="1.3.1.76" evidence="2"/>
<gene>
    <name evidence="9" type="ORF">MNBD_DELTA02-1030</name>
</gene>
<comment type="pathway">
    <text evidence="1">Porphyrin-containing compound metabolism; siroheme biosynthesis; sirohydrochlorin from precorrin-2: step 1/1.</text>
</comment>
<feature type="domain" description="Siroheme synthase central" evidence="8">
    <location>
        <begin position="169"/>
        <end position="192"/>
    </location>
</feature>
<evidence type="ECO:0000256" key="1">
    <source>
        <dbReference type="ARBA" id="ARBA00005010"/>
    </source>
</evidence>
<dbReference type="UniPathway" id="UPA00262">
    <property type="reaction ID" value="UER00222"/>
</dbReference>
<evidence type="ECO:0000256" key="5">
    <source>
        <dbReference type="ARBA" id="ARBA00023244"/>
    </source>
</evidence>
<dbReference type="Gene3D" id="3.30.160.110">
    <property type="entry name" value="Siroheme synthase, domain 2"/>
    <property type="match status" value="1"/>
</dbReference>
<dbReference type="PANTHER" id="PTHR35330">
    <property type="entry name" value="SIROHEME BIOSYNTHESIS PROTEIN MET8"/>
    <property type="match status" value="1"/>
</dbReference>
<dbReference type="InterPro" id="IPR028281">
    <property type="entry name" value="Sirohaem_synthase_central"/>
</dbReference>
<keyword evidence="4" id="KW-0520">NAD</keyword>
<dbReference type="SUPFAM" id="SSF75615">
    <property type="entry name" value="Siroheme synthase middle domains-like"/>
    <property type="match status" value="1"/>
</dbReference>
<organism evidence="9">
    <name type="scientific">hydrothermal vent metagenome</name>
    <dbReference type="NCBI Taxonomy" id="652676"/>
    <lineage>
        <taxon>unclassified sequences</taxon>
        <taxon>metagenomes</taxon>
        <taxon>ecological metagenomes</taxon>
    </lineage>
</organism>